<comment type="caution">
    <text evidence="2">The sequence shown here is derived from an EMBL/GenBank/DDBJ whole genome shotgun (WGS) entry which is preliminary data.</text>
</comment>
<reference evidence="2 3" key="1">
    <citation type="submission" date="2022-03" db="EMBL/GenBank/DDBJ databases">
        <title>Novel taxa within the pig intestine.</title>
        <authorList>
            <person name="Wylensek D."/>
            <person name="Bishof K."/>
            <person name="Afrizal A."/>
            <person name="Clavel T."/>
        </authorList>
    </citation>
    <scope>NUCLEOTIDE SEQUENCE [LARGE SCALE GENOMIC DNA]</scope>
    <source>
        <strain evidence="2 3">Cla-KB-P134</strain>
    </source>
</reference>
<evidence type="ECO:0000313" key="3">
    <source>
        <dbReference type="Proteomes" id="UP001285244"/>
    </source>
</evidence>
<protein>
    <recommendedName>
        <fullName evidence="4">ABC transporter permease</fullName>
    </recommendedName>
</protein>
<evidence type="ECO:0000313" key="2">
    <source>
        <dbReference type="EMBL" id="MDX8416802.1"/>
    </source>
</evidence>
<accession>A0ABU4WMU0</accession>
<name>A0ABU4WMU0_9FIRM</name>
<keyword evidence="1" id="KW-0472">Membrane</keyword>
<keyword evidence="3" id="KW-1185">Reference proteome</keyword>
<keyword evidence="1" id="KW-1133">Transmembrane helix</keyword>
<keyword evidence="1" id="KW-0812">Transmembrane</keyword>
<evidence type="ECO:0008006" key="4">
    <source>
        <dbReference type="Google" id="ProtNLM"/>
    </source>
</evidence>
<organism evidence="2 3">
    <name type="scientific">Absicoccus intestinalis</name>
    <dbReference type="NCBI Taxonomy" id="2926319"/>
    <lineage>
        <taxon>Bacteria</taxon>
        <taxon>Bacillati</taxon>
        <taxon>Bacillota</taxon>
        <taxon>Erysipelotrichia</taxon>
        <taxon>Erysipelotrichales</taxon>
        <taxon>Erysipelotrichaceae</taxon>
        <taxon>Absicoccus</taxon>
    </lineage>
</organism>
<dbReference type="EMBL" id="JALBUS010000003">
    <property type="protein sequence ID" value="MDX8416802.1"/>
    <property type="molecule type" value="Genomic_DNA"/>
</dbReference>
<gene>
    <name evidence="2" type="ORF">MOZ64_02935</name>
</gene>
<dbReference type="Proteomes" id="UP001285244">
    <property type="component" value="Unassembled WGS sequence"/>
</dbReference>
<proteinExistence type="predicted"/>
<feature type="transmembrane region" description="Helical" evidence="1">
    <location>
        <begin position="179"/>
        <end position="200"/>
    </location>
</feature>
<evidence type="ECO:0000256" key="1">
    <source>
        <dbReference type="SAM" id="Phobius"/>
    </source>
</evidence>
<sequence length="214" mass="23683">MQIFKESTEKVDDRSSVIRIYSIRKKVDTACVMEGSLPTKNDEIAIDRMHADNANIKVGDTLHIGNQSFTVSGFVANVDYSALFQNNSDVMYDALTFDVGLVTDAAFASIDTSTHYNYAYTFTNQKGSDKEASDDFLQALITQITTNGNKIEDFLPVYRNQTIQFTIDDMGSDRAMSGVILYVLIMVMAFIFSITISNTITKEASVIGTLRALG</sequence>
<dbReference type="RefSeq" id="WP_320325120.1">
    <property type="nucleotide sequence ID" value="NZ_JALBUS010000003.1"/>
</dbReference>